<dbReference type="STRING" id="1163617.SCD_n00362"/>
<dbReference type="GO" id="GO:0009234">
    <property type="term" value="P:menaquinone biosynthetic process"/>
    <property type="evidence" value="ECO:0007669"/>
    <property type="project" value="UniProtKB-UniRule"/>
</dbReference>
<evidence type="ECO:0000256" key="3">
    <source>
        <dbReference type="ARBA" id="ARBA00022723"/>
    </source>
</evidence>
<proteinExistence type="inferred from homology"/>
<keyword evidence="2 7" id="KW-0808">Transferase</keyword>
<dbReference type="PANTHER" id="PTHR42916">
    <property type="entry name" value="2-SUCCINYL-5-ENOLPYRUVYL-6-HYDROXY-3-CYCLOHEXENE-1-CARBOXYLATE SYNTHASE"/>
    <property type="match status" value="1"/>
</dbReference>
<comment type="function">
    <text evidence="7">Catalyzes the thiamine diphosphate-dependent decarboxylation of 2-oxoglutarate and the subsequent addition of the resulting succinic semialdehyde-thiamine pyrophosphate anion to isochorismate to yield 2-succinyl-5-enolpyruvyl-6-hydroxy-3-cyclohexene-1-carboxylate (SEPHCHC).</text>
</comment>
<keyword evidence="1 7" id="KW-0474">Menaquinone biosynthesis</keyword>
<keyword evidence="4 7" id="KW-0460">Magnesium</keyword>
<dbReference type="Gene3D" id="3.40.50.1220">
    <property type="entry name" value="TPP-binding domain"/>
    <property type="match status" value="1"/>
</dbReference>
<dbReference type="CDD" id="cd02009">
    <property type="entry name" value="TPP_SHCHC_synthase"/>
    <property type="match status" value="1"/>
</dbReference>
<dbReference type="Pfam" id="PF02775">
    <property type="entry name" value="TPP_enzyme_C"/>
    <property type="match status" value="1"/>
</dbReference>
<feature type="domain" description="Thiamine pyrophosphate enzyme N-terminal TPP-binding" evidence="9">
    <location>
        <begin position="12"/>
        <end position="125"/>
    </location>
</feature>
<comment type="subunit">
    <text evidence="7">Homodimer.</text>
</comment>
<dbReference type="AlphaFoldDB" id="S6AEK7"/>
<evidence type="ECO:0000313" key="11">
    <source>
        <dbReference type="Proteomes" id="UP000015559"/>
    </source>
</evidence>
<dbReference type="HOGENOM" id="CLU_006051_3_0_4"/>
<dbReference type="CDD" id="cd07037">
    <property type="entry name" value="TPP_PYR_MenD"/>
    <property type="match status" value="1"/>
</dbReference>
<sequence>MSDIAAANLRWAMALVDRLVASGVQHAVISPGSRSTPLTLACLRHPHLRTWIQVDERSAGFFALGLSKADRRPVVLICTSGSAPANWFPAVIEANHGLTPLILLTADRPPELRDCGANQTIDQVKLFGGQVRASHELPLAETTVAALQNLGWLAARAVDQSCWPLPGPVHINVPLREPLVPSGALPEYEVAAKPKTVSYPAMLPPADEISRWATELSGRPGLIVCGESEYSDGFPAALAQLALQLACPVLADPLSNLRFGVHDRSHIFSRYDAFLRCTGFAGTHSPEWVLRFGTMPVSRQLQNTLAACTGATHFLVEAYGRWPDPLHLTTRLLRADADAVCAALVAAQPFPAPVAWLEDFAAEEQRAAGLAQTSVKPIEAKVVESLIHQLAGGCLFSGNSMAIRDLDNFASGGEASLRIIGNRGASGIDGNVSTALGLCAALGKPVVALLGDLAFYHDMNGLLAARGLNITFVVLNNGGGGIFSYLPQAGLEEFERGWLTPTDLDFSHAARMYGLDYQKVKCSDDFDAALAAALEHAGPDLIEVTVDREVSVAGHMTYWAAVSGD</sequence>
<dbReference type="InterPro" id="IPR011766">
    <property type="entry name" value="TPP_enzyme_TPP-bd"/>
</dbReference>
<comment type="catalytic activity">
    <reaction evidence="7">
        <text>isochorismate + 2-oxoglutarate + H(+) = 5-enolpyruvoyl-6-hydroxy-2-succinyl-cyclohex-3-ene-1-carboxylate + CO2</text>
        <dbReference type="Rhea" id="RHEA:25593"/>
        <dbReference type="ChEBI" id="CHEBI:15378"/>
        <dbReference type="ChEBI" id="CHEBI:16526"/>
        <dbReference type="ChEBI" id="CHEBI:16810"/>
        <dbReference type="ChEBI" id="CHEBI:29780"/>
        <dbReference type="ChEBI" id="CHEBI:58818"/>
        <dbReference type="EC" id="2.2.1.9"/>
    </reaction>
</comment>
<comment type="pathway">
    <text evidence="7">Quinol/quinone metabolism; 1,4-dihydroxy-2-naphthoate biosynthesis; 1,4-dihydroxy-2-naphthoate from chorismate: step 2/7.</text>
</comment>
<dbReference type="UniPathway" id="UPA00079"/>
<dbReference type="SUPFAM" id="SSF52467">
    <property type="entry name" value="DHS-like NAD/FAD-binding domain"/>
    <property type="match status" value="1"/>
</dbReference>
<reference evidence="10 11" key="1">
    <citation type="journal article" date="2012" name="Appl. Environ. Microbiol.">
        <title>Draft genome sequence of a psychrotolerant sulfur-oxidizing bacterium, Sulfuricella denitrificans skB26, and proteomic insights into cold adaptation.</title>
        <authorList>
            <person name="Watanabe T."/>
            <person name="Kojima H."/>
            <person name="Fukui M."/>
        </authorList>
    </citation>
    <scope>NUCLEOTIDE SEQUENCE [LARGE SCALE GENOMIC DNA]</scope>
    <source>
        <strain evidence="11">skB26</strain>
    </source>
</reference>
<dbReference type="InterPro" id="IPR029061">
    <property type="entry name" value="THDP-binding"/>
</dbReference>
<dbReference type="InterPro" id="IPR004433">
    <property type="entry name" value="MenaQ_synth_MenD"/>
</dbReference>
<dbReference type="SUPFAM" id="SSF52518">
    <property type="entry name" value="Thiamin diphosphate-binding fold (THDP-binding)"/>
    <property type="match status" value="2"/>
</dbReference>
<dbReference type="NCBIfam" id="TIGR00173">
    <property type="entry name" value="menD"/>
    <property type="match status" value="1"/>
</dbReference>
<dbReference type="Pfam" id="PF02776">
    <property type="entry name" value="TPP_enzyme_N"/>
    <property type="match status" value="1"/>
</dbReference>
<dbReference type="GO" id="GO:0030976">
    <property type="term" value="F:thiamine pyrophosphate binding"/>
    <property type="evidence" value="ECO:0007669"/>
    <property type="project" value="UniProtKB-UniRule"/>
</dbReference>
<protein>
    <recommendedName>
        <fullName evidence="7">2-succinyl-5-enolpyruvyl-6-hydroxy-3-cyclohexene-1-carboxylate synthase</fullName>
        <shortName evidence="7">SEPHCHC synthase</shortName>
        <ecNumber evidence="7">2.2.1.9</ecNumber>
    </recommendedName>
    <alternativeName>
        <fullName evidence="7">Menaquinone biosynthesis protein MenD</fullName>
    </alternativeName>
</protein>
<dbReference type="GO" id="GO:0070204">
    <property type="term" value="F:2-succinyl-5-enolpyruvyl-6-hydroxy-3-cyclohexene-1-carboxylic-acid synthase activity"/>
    <property type="evidence" value="ECO:0007669"/>
    <property type="project" value="UniProtKB-UniRule"/>
</dbReference>
<dbReference type="HAMAP" id="MF_01659">
    <property type="entry name" value="MenD"/>
    <property type="match status" value="1"/>
</dbReference>
<evidence type="ECO:0000256" key="2">
    <source>
        <dbReference type="ARBA" id="ARBA00022679"/>
    </source>
</evidence>
<evidence type="ECO:0000256" key="5">
    <source>
        <dbReference type="ARBA" id="ARBA00023052"/>
    </source>
</evidence>
<name>S6AEK7_SULDS</name>
<comment type="cofactor">
    <cofactor evidence="7">
        <name>thiamine diphosphate</name>
        <dbReference type="ChEBI" id="CHEBI:58937"/>
    </cofactor>
    <text evidence="7">Binds 1 thiamine pyrophosphate per subunit.</text>
</comment>
<dbReference type="RefSeq" id="WP_009206844.1">
    <property type="nucleotide sequence ID" value="NC_022357.1"/>
</dbReference>
<evidence type="ECO:0000259" key="8">
    <source>
        <dbReference type="Pfam" id="PF02775"/>
    </source>
</evidence>
<gene>
    <name evidence="7" type="primary">menD</name>
    <name evidence="10" type="ORF">SCD_n00362</name>
</gene>
<keyword evidence="11" id="KW-1185">Reference proteome</keyword>
<dbReference type="PANTHER" id="PTHR42916:SF1">
    <property type="entry name" value="PROTEIN PHYLLO, CHLOROPLASTIC"/>
    <property type="match status" value="1"/>
</dbReference>
<evidence type="ECO:0000256" key="1">
    <source>
        <dbReference type="ARBA" id="ARBA00022428"/>
    </source>
</evidence>
<evidence type="ECO:0000256" key="4">
    <source>
        <dbReference type="ARBA" id="ARBA00022842"/>
    </source>
</evidence>
<dbReference type="PIRSF" id="PIRSF004983">
    <property type="entry name" value="MenD"/>
    <property type="match status" value="1"/>
</dbReference>
<comment type="cofactor">
    <cofactor evidence="7">
        <name>Mg(2+)</name>
        <dbReference type="ChEBI" id="CHEBI:18420"/>
    </cofactor>
    <cofactor evidence="7">
        <name>Mn(2+)</name>
        <dbReference type="ChEBI" id="CHEBI:29035"/>
    </cofactor>
</comment>
<evidence type="ECO:0000256" key="6">
    <source>
        <dbReference type="ARBA" id="ARBA00023211"/>
    </source>
</evidence>
<organism evidence="10 11">
    <name type="scientific">Sulfuricella denitrificans (strain DSM 22764 / NBRC 105220 / skB26)</name>
    <dbReference type="NCBI Taxonomy" id="1163617"/>
    <lineage>
        <taxon>Bacteria</taxon>
        <taxon>Pseudomonadati</taxon>
        <taxon>Pseudomonadota</taxon>
        <taxon>Betaproteobacteria</taxon>
        <taxon>Nitrosomonadales</taxon>
        <taxon>Sulfuricellaceae</taxon>
        <taxon>Sulfuricella</taxon>
    </lineage>
</organism>
<comment type="similarity">
    <text evidence="7">Belongs to the TPP enzyme family. MenD subfamily.</text>
</comment>
<dbReference type="Gene3D" id="3.40.50.970">
    <property type="match status" value="2"/>
</dbReference>
<evidence type="ECO:0000256" key="7">
    <source>
        <dbReference type="HAMAP-Rule" id="MF_01659"/>
    </source>
</evidence>
<dbReference type="EMBL" id="AP013066">
    <property type="protein sequence ID" value="BAN34211.1"/>
    <property type="molecule type" value="Genomic_DNA"/>
</dbReference>
<keyword evidence="6 7" id="KW-0464">Manganese</keyword>
<evidence type="ECO:0000313" key="10">
    <source>
        <dbReference type="EMBL" id="BAN34211.1"/>
    </source>
</evidence>
<dbReference type="EC" id="2.2.1.9" evidence="7"/>
<evidence type="ECO:0000259" key="9">
    <source>
        <dbReference type="Pfam" id="PF02776"/>
    </source>
</evidence>
<dbReference type="GO" id="GO:0030145">
    <property type="term" value="F:manganese ion binding"/>
    <property type="evidence" value="ECO:0007669"/>
    <property type="project" value="UniProtKB-UniRule"/>
</dbReference>
<dbReference type="InterPro" id="IPR012001">
    <property type="entry name" value="Thiamin_PyroP_enz_TPP-bd_dom"/>
</dbReference>
<dbReference type="InterPro" id="IPR029035">
    <property type="entry name" value="DHS-like_NAD/FAD-binding_dom"/>
</dbReference>
<comment type="pathway">
    <text evidence="7">Quinol/quinone metabolism; menaquinone biosynthesis.</text>
</comment>
<feature type="domain" description="Thiamine pyrophosphate enzyme TPP-binding" evidence="8">
    <location>
        <begin position="427"/>
        <end position="544"/>
    </location>
</feature>
<keyword evidence="5 7" id="KW-0786">Thiamine pyrophosphate</keyword>
<keyword evidence="3 7" id="KW-0479">Metal-binding</keyword>
<dbReference type="KEGG" id="sdr:SCD_n00362"/>
<dbReference type="UniPathway" id="UPA01057">
    <property type="reaction ID" value="UER00164"/>
</dbReference>
<dbReference type="GO" id="GO:0000287">
    <property type="term" value="F:magnesium ion binding"/>
    <property type="evidence" value="ECO:0007669"/>
    <property type="project" value="UniProtKB-UniRule"/>
</dbReference>
<dbReference type="eggNOG" id="COG1165">
    <property type="taxonomic scope" value="Bacteria"/>
</dbReference>
<dbReference type="Proteomes" id="UP000015559">
    <property type="component" value="Chromosome"/>
</dbReference>
<accession>S6AEK7</accession>